<accession>A0A7J2U4A7</accession>
<organism evidence="1">
    <name type="scientific">Ignisphaera aggregans</name>
    <dbReference type="NCBI Taxonomy" id="334771"/>
    <lineage>
        <taxon>Archaea</taxon>
        <taxon>Thermoproteota</taxon>
        <taxon>Thermoprotei</taxon>
        <taxon>Desulfurococcales</taxon>
        <taxon>Desulfurococcaceae</taxon>
        <taxon>Ignisphaera</taxon>
    </lineage>
</organism>
<evidence type="ECO:0000313" key="1">
    <source>
        <dbReference type="EMBL" id="HEM67614.1"/>
    </source>
</evidence>
<dbReference type="EMBL" id="DSEU01000059">
    <property type="protein sequence ID" value="HEM67614.1"/>
    <property type="molecule type" value="Genomic_DNA"/>
</dbReference>
<proteinExistence type="predicted"/>
<gene>
    <name evidence="1" type="ORF">ENO26_08665</name>
</gene>
<sequence>MSRDKVKVELLDERGNTLSYTYAYLVVDEGLTEPLITDATIDELGIQVVSFRRGLWRHRNDPPDMFRSSALR</sequence>
<protein>
    <submittedName>
        <fullName evidence="1">Uncharacterized protein</fullName>
    </submittedName>
</protein>
<dbReference type="AlphaFoldDB" id="A0A7J2U4A7"/>
<comment type="caution">
    <text evidence="1">The sequence shown here is derived from an EMBL/GenBank/DDBJ whole genome shotgun (WGS) entry which is preliminary data.</text>
</comment>
<reference evidence="1" key="1">
    <citation type="journal article" date="2020" name="mSystems">
        <title>Genome- and Community-Level Interaction Insights into Carbon Utilization and Element Cycling Functions of Hydrothermarchaeota in Hydrothermal Sediment.</title>
        <authorList>
            <person name="Zhou Z."/>
            <person name="Liu Y."/>
            <person name="Xu W."/>
            <person name="Pan J."/>
            <person name="Luo Z.H."/>
            <person name="Li M."/>
        </authorList>
    </citation>
    <scope>NUCLEOTIDE SEQUENCE [LARGE SCALE GENOMIC DNA]</scope>
    <source>
        <strain evidence="1">SpSt-125</strain>
    </source>
</reference>
<name>A0A7J2U4A7_9CREN</name>